<keyword evidence="3" id="KW-0812">Transmembrane</keyword>
<evidence type="ECO:0000256" key="1">
    <source>
        <dbReference type="ARBA" id="ARBA00004651"/>
    </source>
</evidence>
<evidence type="ECO:0000256" key="5">
    <source>
        <dbReference type="ARBA" id="ARBA00023136"/>
    </source>
</evidence>
<keyword evidence="4" id="KW-1133">Transmembrane helix</keyword>
<evidence type="ECO:0000313" key="8">
    <source>
        <dbReference type="EMBL" id="ARJ06658.1"/>
    </source>
</evidence>
<evidence type="ECO:0000256" key="2">
    <source>
        <dbReference type="ARBA" id="ARBA00022475"/>
    </source>
</evidence>
<evidence type="ECO:0000256" key="4">
    <source>
        <dbReference type="ARBA" id="ARBA00022989"/>
    </source>
</evidence>
<dbReference type="RefSeq" id="WP_085020796.1">
    <property type="nucleotide sequence ID" value="NZ_BMHD01000001.1"/>
</dbReference>
<keyword evidence="2" id="KW-1003">Cell membrane</keyword>
<keyword evidence="9" id="KW-1185">Reference proteome</keyword>
<evidence type="ECO:0000259" key="7">
    <source>
        <dbReference type="Pfam" id="PF02687"/>
    </source>
</evidence>
<dbReference type="GO" id="GO:0005886">
    <property type="term" value="C:plasma membrane"/>
    <property type="evidence" value="ECO:0007669"/>
    <property type="project" value="UniProtKB-SubCell"/>
</dbReference>
<protein>
    <recommendedName>
        <fullName evidence="7">ABC3 transporter permease C-terminal domain-containing protein</fullName>
    </recommendedName>
</protein>
<dbReference type="PROSITE" id="PS51257">
    <property type="entry name" value="PROKAR_LIPOPROTEIN"/>
    <property type="match status" value="1"/>
</dbReference>
<dbReference type="EMBL" id="CP020715">
    <property type="protein sequence ID" value="ARJ06658.1"/>
    <property type="molecule type" value="Genomic_DNA"/>
</dbReference>
<name>A0A1X9LQQ8_9MICO</name>
<dbReference type="AlphaFoldDB" id="A0A1X9LQQ8"/>
<feature type="domain" description="ABC3 transporter permease C-terminal" evidence="7">
    <location>
        <begin position="338"/>
        <end position="460"/>
    </location>
</feature>
<evidence type="ECO:0000256" key="6">
    <source>
        <dbReference type="ARBA" id="ARBA00038076"/>
    </source>
</evidence>
<organism evidence="8 9">
    <name type="scientific">Cnuibacter physcomitrellae</name>
    <dbReference type="NCBI Taxonomy" id="1619308"/>
    <lineage>
        <taxon>Bacteria</taxon>
        <taxon>Bacillati</taxon>
        <taxon>Actinomycetota</taxon>
        <taxon>Actinomycetes</taxon>
        <taxon>Micrococcales</taxon>
        <taxon>Microbacteriaceae</taxon>
        <taxon>Cnuibacter</taxon>
    </lineage>
</organism>
<dbReference type="GO" id="GO:0022857">
    <property type="term" value="F:transmembrane transporter activity"/>
    <property type="evidence" value="ECO:0007669"/>
    <property type="project" value="TreeGrafter"/>
</dbReference>
<dbReference type="InterPro" id="IPR050250">
    <property type="entry name" value="Macrolide_Exporter_MacB"/>
</dbReference>
<comment type="similarity">
    <text evidence="6">Belongs to the ABC-4 integral membrane protein family.</text>
</comment>
<feature type="domain" description="ABC3 transporter permease C-terminal" evidence="7">
    <location>
        <begin position="61"/>
        <end position="177"/>
    </location>
</feature>
<dbReference type="PANTHER" id="PTHR30572">
    <property type="entry name" value="MEMBRANE COMPONENT OF TRANSPORTER-RELATED"/>
    <property type="match status" value="1"/>
</dbReference>
<gene>
    <name evidence="8" type="ORF">B5808_16580</name>
</gene>
<comment type="subcellular location">
    <subcellularLocation>
        <location evidence="1">Cell membrane</location>
        <topology evidence="1">Multi-pass membrane protein</topology>
    </subcellularLocation>
</comment>
<dbReference type="Proteomes" id="UP000192775">
    <property type="component" value="Chromosome"/>
</dbReference>
<accession>A0A1X9LQQ8</accession>
<reference evidence="8 9" key="1">
    <citation type="submission" date="2017-04" db="EMBL/GenBank/DDBJ databases">
        <authorList>
            <person name="Afonso C.L."/>
            <person name="Miller P.J."/>
            <person name="Scott M.A."/>
            <person name="Spackman E."/>
            <person name="Goraichik I."/>
            <person name="Dimitrov K.M."/>
            <person name="Suarez D.L."/>
            <person name="Swayne D.E."/>
        </authorList>
    </citation>
    <scope>NUCLEOTIDE SEQUENCE [LARGE SCALE GENOMIC DNA]</scope>
    <source>
        <strain evidence="9">XA(T)</strain>
    </source>
</reference>
<dbReference type="KEGG" id="cphy:B5808_16580"/>
<keyword evidence="5" id="KW-0472">Membrane</keyword>
<dbReference type="STRING" id="1619308.B5808_16580"/>
<sequence length="467" mass="47711">MSAAVRSPLLEHRATVLVAGLSACLGTLLLEVTGALGTVVEASPLGDFGTVRLALLVVAGTFLTIAVYVAAVVTANTVATLIAGRRRLIALHRLLGSTASTERRRIAREGLAAGSIGAVLGLLVGVGLSAALVGVAVATDVMPSLAYDFARPELLLPLVIVVLTTWLASFVGARRVLDVTPLEATSGAVEPPVATAPRRRLVGTIVLQVLGCGLLALGIVVGLLFGPLGLMIALPGGILSFTGIVVGAPLLMPGALRLAGRLLGRSAAARLAAANAVRNPERSARSTIGLVIGVTLVTTFVVAMESFRTIMLNAQAQSPESYAGVEQVLDAITAVFLVMIGFSAVIAAVGMVNSLSLSVLQRQRELGLLRVLGFTAREVRSMVLAEAAQLAVTSIIVGLLLGTVYGWAGAQSLLGGIGRPPTLIPPVVPWQLLVGAAVVATVLTLLASVTPARRATRVTPIAALAVD</sequence>
<evidence type="ECO:0000313" key="9">
    <source>
        <dbReference type="Proteomes" id="UP000192775"/>
    </source>
</evidence>
<dbReference type="PANTHER" id="PTHR30572:SF4">
    <property type="entry name" value="ABC TRANSPORTER PERMEASE YTRF"/>
    <property type="match status" value="1"/>
</dbReference>
<dbReference type="InterPro" id="IPR003838">
    <property type="entry name" value="ABC3_permease_C"/>
</dbReference>
<proteinExistence type="inferred from homology"/>
<dbReference type="Pfam" id="PF02687">
    <property type="entry name" value="FtsX"/>
    <property type="match status" value="2"/>
</dbReference>
<evidence type="ECO:0000256" key="3">
    <source>
        <dbReference type="ARBA" id="ARBA00022692"/>
    </source>
</evidence>